<proteinExistence type="predicted"/>
<name>A0A5B7D3I8_PORTR</name>
<sequence>MEARKRRVCRTIGRVEVWVIEIAQEPEHPGPQHFPQQQDERGKIEHVHHPNQPVDEHGGARSCLEAHLTLKKRTYLESGIKEGEGADVQPPASNEWKHPNLHYAEQGNLHHHIAQPQRSLRPATHTMTVTHFRSTLFLIP</sequence>
<evidence type="ECO:0000313" key="2">
    <source>
        <dbReference type="Proteomes" id="UP000324222"/>
    </source>
</evidence>
<dbReference type="EMBL" id="VSRR010000475">
    <property type="protein sequence ID" value="MPC16068.1"/>
    <property type="molecule type" value="Genomic_DNA"/>
</dbReference>
<keyword evidence="2" id="KW-1185">Reference proteome</keyword>
<evidence type="ECO:0000313" key="1">
    <source>
        <dbReference type="EMBL" id="MPC16068.1"/>
    </source>
</evidence>
<gene>
    <name evidence="1" type="ORF">E2C01_008879</name>
</gene>
<dbReference type="Proteomes" id="UP000324222">
    <property type="component" value="Unassembled WGS sequence"/>
</dbReference>
<comment type="caution">
    <text evidence="1">The sequence shown here is derived from an EMBL/GenBank/DDBJ whole genome shotgun (WGS) entry which is preliminary data.</text>
</comment>
<organism evidence="1 2">
    <name type="scientific">Portunus trituberculatus</name>
    <name type="common">Swimming crab</name>
    <name type="synonym">Neptunus trituberculatus</name>
    <dbReference type="NCBI Taxonomy" id="210409"/>
    <lineage>
        <taxon>Eukaryota</taxon>
        <taxon>Metazoa</taxon>
        <taxon>Ecdysozoa</taxon>
        <taxon>Arthropoda</taxon>
        <taxon>Crustacea</taxon>
        <taxon>Multicrustacea</taxon>
        <taxon>Malacostraca</taxon>
        <taxon>Eumalacostraca</taxon>
        <taxon>Eucarida</taxon>
        <taxon>Decapoda</taxon>
        <taxon>Pleocyemata</taxon>
        <taxon>Brachyura</taxon>
        <taxon>Eubrachyura</taxon>
        <taxon>Portunoidea</taxon>
        <taxon>Portunidae</taxon>
        <taxon>Portuninae</taxon>
        <taxon>Portunus</taxon>
    </lineage>
</organism>
<protein>
    <submittedName>
        <fullName evidence="1">Uncharacterized protein</fullName>
    </submittedName>
</protein>
<dbReference type="AlphaFoldDB" id="A0A5B7D3I8"/>
<reference evidence="1 2" key="1">
    <citation type="submission" date="2019-05" db="EMBL/GenBank/DDBJ databases">
        <title>Another draft genome of Portunus trituberculatus and its Hox gene families provides insights of decapod evolution.</title>
        <authorList>
            <person name="Jeong J.-H."/>
            <person name="Song I."/>
            <person name="Kim S."/>
            <person name="Choi T."/>
            <person name="Kim D."/>
            <person name="Ryu S."/>
            <person name="Kim W."/>
        </authorList>
    </citation>
    <scope>NUCLEOTIDE SEQUENCE [LARGE SCALE GENOMIC DNA]</scope>
    <source>
        <tissue evidence="1">Muscle</tissue>
    </source>
</reference>
<accession>A0A5B7D3I8</accession>